<dbReference type="InterPro" id="IPR021109">
    <property type="entry name" value="Peptidase_aspartic_dom_sf"/>
</dbReference>
<dbReference type="GO" id="GO:0006508">
    <property type="term" value="P:proteolysis"/>
    <property type="evidence" value="ECO:0007669"/>
    <property type="project" value="UniProtKB-KW"/>
</dbReference>
<dbReference type="PANTHER" id="PTHR47967">
    <property type="entry name" value="OS07G0603500 PROTEIN-RELATED"/>
    <property type="match status" value="1"/>
</dbReference>
<dbReference type="Gene3D" id="2.40.70.10">
    <property type="entry name" value="Acid Proteases"/>
    <property type="match status" value="2"/>
</dbReference>
<dbReference type="Proteomes" id="UP000283530">
    <property type="component" value="Unassembled WGS sequence"/>
</dbReference>
<dbReference type="STRING" id="337451.A0A443NRF2"/>
<evidence type="ECO:0000313" key="3">
    <source>
        <dbReference type="EMBL" id="RWR81100.1"/>
    </source>
</evidence>
<accession>A0A443NRF2</accession>
<reference evidence="3 4" key="1">
    <citation type="journal article" date="2019" name="Nat. Plants">
        <title>Stout camphor tree genome fills gaps in understanding of flowering plant genome evolution.</title>
        <authorList>
            <person name="Chaw S.M."/>
            <person name="Liu Y.C."/>
            <person name="Wu Y.W."/>
            <person name="Wang H.Y."/>
            <person name="Lin C.I."/>
            <person name="Wu C.S."/>
            <person name="Ke H.M."/>
            <person name="Chang L.Y."/>
            <person name="Hsu C.Y."/>
            <person name="Yang H.T."/>
            <person name="Sudianto E."/>
            <person name="Hsu M.H."/>
            <person name="Wu K.P."/>
            <person name="Wang L.N."/>
            <person name="Leebens-Mack J.H."/>
            <person name="Tsai I.J."/>
        </authorList>
    </citation>
    <scope>NUCLEOTIDE SEQUENCE [LARGE SCALE GENOMIC DNA]</scope>
    <source>
        <strain evidence="4">cv. Chaw 1501</strain>
        <tissue evidence="3">Young leaves</tissue>
    </source>
</reference>
<dbReference type="EMBL" id="QPKB01000003">
    <property type="protein sequence ID" value="RWR81100.1"/>
    <property type="molecule type" value="Genomic_DNA"/>
</dbReference>
<keyword evidence="2" id="KW-0378">Hydrolase</keyword>
<name>A0A443NRF2_9MAGN</name>
<organism evidence="3 4">
    <name type="scientific">Cinnamomum micranthum f. kanehirae</name>
    <dbReference type="NCBI Taxonomy" id="337451"/>
    <lineage>
        <taxon>Eukaryota</taxon>
        <taxon>Viridiplantae</taxon>
        <taxon>Streptophyta</taxon>
        <taxon>Embryophyta</taxon>
        <taxon>Tracheophyta</taxon>
        <taxon>Spermatophyta</taxon>
        <taxon>Magnoliopsida</taxon>
        <taxon>Magnoliidae</taxon>
        <taxon>Laurales</taxon>
        <taxon>Lauraceae</taxon>
        <taxon>Cinnamomum</taxon>
    </lineage>
</organism>
<dbReference type="AlphaFoldDB" id="A0A443NRF2"/>
<evidence type="ECO:0000256" key="1">
    <source>
        <dbReference type="ARBA" id="ARBA00022670"/>
    </source>
</evidence>
<dbReference type="GO" id="GO:0005576">
    <property type="term" value="C:extracellular region"/>
    <property type="evidence" value="ECO:0007669"/>
    <property type="project" value="TreeGrafter"/>
</dbReference>
<protein>
    <submittedName>
        <fullName evidence="3">Eukaryotic aspartyl protease family protein</fullName>
    </submittedName>
</protein>
<dbReference type="PANTHER" id="PTHR47967:SF128">
    <property type="entry name" value="ASPARTIC PROTEINASE CDR1-LIKE"/>
    <property type="match status" value="1"/>
</dbReference>
<dbReference type="GO" id="GO:0008233">
    <property type="term" value="F:peptidase activity"/>
    <property type="evidence" value="ECO:0007669"/>
    <property type="project" value="UniProtKB-KW"/>
</dbReference>
<evidence type="ECO:0000256" key="2">
    <source>
        <dbReference type="ARBA" id="ARBA00022801"/>
    </source>
</evidence>
<dbReference type="InterPro" id="IPR051708">
    <property type="entry name" value="Plant_Aspart_Prot_A1"/>
</dbReference>
<keyword evidence="1 3" id="KW-0645">Protease</keyword>
<proteinExistence type="predicted"/>
<dbReference type="SUPFAM" id="SSF50630">
    <property type="entry name" value="Acid proteases"/>
    <property type="match status" value="1"/>
</dbReference>
<gene>
    <name evidence="3" type="ORF">CKAN_00976800</name>
</gene>
<comment type="caution">
    <text evidence="3">The sequence shown here is derived from an EMBL/GenBank/DDBJ whole genome shotgun (WGS) entry which is preliminary data.</text>
</comment>
<keyword evidence="4" id="KW-1185">Reference proteome</keyword>
<sequence>MKIHKKFAYCLVPHVRWKESFYYVNLKKISIGDKIISFPTYLNGIMPNSGTTSTFLPTWAYKTLLTVLKGAIHLDRFQTRLRALNSAMSLERISRFLTGLMNLMVGTNETVFCFAFYRSDPVCIFGNLAQQNIKIGYDLQKKFKPTDCAHQ</sequence>
<dbReference type="OrthoDB" id="1741242at2759"/>
<evidence type="ECO:0000313" key="4">
    <source>
        <dbReference type="Proteomes" id="UP000283530"/>
    </source>
</evidence>